<feature type="domain" description="Nudix hydrolase" evidence="1">
    <location>
        <begin position="44"/>
        <end position="169"/>
    </location>
</feature>
<dbReference type="InterPro" id="IPR000086">
    <property type="entry name" value="NUDIX_hydrolase_dom"/>
</dbReference>
<dbReference type="SUPFAM" id="SSF55811">
    <property type="entry name" value="Nudix"/>
    <property type="match status" value="1"/>
</dbReference>
<organism evidence="2 3">
    <name type="scientific">Paenibacillus anseongense</name>
    <dbReference type="NCBI Taxonomy" id="2682845"/>
    <lineage>
        <taxon>Bacteria</taxon>
        <taxon>Bacillati</taxon>
        <taxon>Bacillota</taxon>
        <taxon>Bacilli</taxon>
        <taxon>Bacillales</taxon>
        <taxon>Paenibacillaceae</taxon>
        <taxon>Paenibacillus</taxon>
    </lineage>
</organism>
<dbReference type="Proteomes" id="UP000467637">
    <property type="component" value="Unassembled WGS sequence"/>
</dbReference>
<dbReference type="EMBL" id="WSEM01000016">
    <property type="protein sequence ID" value="MVQ36192.1"/>
    <property type="molecule type" value="Genomic_DNA"/>
</dbReference>
<evidence type="ECO:0000259" key="1">
    <source>
        <dbReference type="PROSITE" id="PS51462"/>
    </source>
</evidence>
<sequence length="171" mass="19750">MLNNSRSLYGTIWNKGGLLLTAIINKNGYELIECISLNEHELINYEPLAGSYAVVRYDGNYLICFNTWRKQWEVPAGGRNDNEMAKECAIRELFEETAQVVQDMDFKGLLKVGKPDGTIKYNPIFYTELDYIVPFKNNNETDRILFWNLTEDVGYIDEVDEAVLKWCKSIS</sequence>
<reference evidence="2 3" key="1">
    <citation type="submission" date="2019-12" db="EMBL/GenBank/DDBJ databases">
        <authorList>
            <person name="Huq M.A."/>
        </authorList>
    </citation>
    <scope>NUCLEOTIDE SEQUENCE [LARGE SCALE GENOMIC DNA]</scope>
    <source>
        <strain evidence="2 3">MAH-34</strain>
    </source>
</reference>
<name>A0ABW9U7V0_9BACL</name>
<accession>A0ABW9U7V0</accession>
<protein>
    <submittedName>
        <fullName evidence="2">NUDIX domain-containing protein</fullName>
    </submittedName>
</protein>
<dbReference type="Pfam" id="PF00293">
    <property type="entry name" value="NUDIX"/>
    <property type="match status" value="1"/>
</dbReference>
<dbReference type="PROSITE" id="PS51462">
    <property type="entry name" value="NUDIX"/>
    <property type="match status" value="1"/>
</dbReference>
<comment type="caution">
    <text evidence="2">The sequence shown here is derived from an EMBL/GenBank/DDBJ whole genome shotgun (WGS) entry which is preliminary data.</text>
</comment>
<proteinExistence type="predicted"/>
<evidence type="ECO:0000313" key="2">
    <source>
        <dbReference type="EMBL" id="MVQ36192.1"/>
    </source>
</evidence>
<gene>
    <name evidence="2" type="ORF">GON05_16360</name>
</gene>
<keyword evidence="3" id="KW-1185">Reference proteome</keyword>
<evidence type="ECO:0000313" key="3">
    <source>
        <dbReference type="Proteomes" id="UP000467637"/>
    </source>
</evidence>
<dbReference type="Gene3D" id="3.90.79.10">
    <property type="entry name" value="Nucleoside Triphosphate Pyrophosphohydrolase"/>
    <property type="match status" value="1"/>
</dbReference>
<dbReference type="InterPro" id="IPR015797">
    <property type="entry name" value="NUDIX_hydrolase-like_dom_sf"/>
</dbReference>